<name>A0A9P0CRM4_9CUCU</name>
<evidence type="ECO:0000313" key="2">
    <source>
        <dbReference type="EMBL" id="CAH1107069.1"/>
    </source>
</evidence>
<feature type="region of interest" description="Disordered" evidence="1">
    <location>
        <begin position="1"/>
        <end position="32"/>
    </location>
</feature>
<reference evidence="2" key="1">
    <citation type="submission" date="2022-01" db="EMBL/GenBank/DDBJ databases">
        <authorList>
            <person name="King R."/>
        </authorList>
    </citation>
    <scope>NUCLEOTIDE SEQUENCE</scope>
</reference>
<proteinExistence type="predicted"/>
<dbReference type="Proteomes" id="UP001153636">
    <property type="component" value="Chromosome 2"/>
</dbReference>
<accession>A0A9P0CRM4</accession>
<feature type="compositionally biased region" description="Polar residues" evidence="1">
    <location>
        <begin position="1"/>
        <end position="29"/>
    </location>
</feature>
<evidence type="ECO:0000256" key="1">
    <source>
        <dbReference type="SAM" id="MobiDB-lite"/>
    </source>
</evidence>
<protein>
    <submittedName>
        <fullName evidence="2">Uncharacterized protein</fullName>
    </submittedName>
</protein>
<evidence type="ECO:0000313" key="3">
    <source>
        <dbReference type="Proteomes" id="UP001153636"/>
    </source>
</evidence>
<dbReference type="OrthoDB" id="6764520at2759"/>
<keyword evidence="3" id="KW-1185">Reference proteome</keyword>
<sequence length="246" mass="28665">MYSQDSGYGSSSEFDFSLQPSSPTPSSGASEKYGRELDSLLEKYEEAAKNEVHYLLYTQFLQGSYQIGCGLSPARSFTPAVVIQKGQSEKISFSSYEWEQLITLLQDNNFFNEIVDLPDEYDGIEFQCGDYCKVRQVIFEDTKFIIVSKHNIDFWLTEQDVMELVDLNRQLLTSYVLMLETVQFPQYYYKILNIIRSSFNDKNYTFSGAFHKMHVFKNLDSNLKNVALGQFIYFYKQKIVNDFERI</sequence>
<organism evidence="2 3">
    <name type="scientific">Psylliodes chrysocephalus</name>
    <dbReference type="NCBI Taxonomy" id="3402493"/>
    <lineage>
        <taxon>Eukaryota</taxon>
        <taxon>Metazoa</taxon>
        <taxon>Ecdysozoa</taxon>
        <taxon>Arthropoda</taxon>
        <taxon>Hexapoda</taxon>
        <taxon>Insecta</taxon>
        <taxon>Pterygota</taxon>
        <taxon>Neoptera</taxon>
        <taxon>Endopterygota</taxon>
        <taxon>Coleoptera</taxon>
        <taxon>Polyphaga</taxon>
        <taxon>Cucujiformia</taxon>
        <taxon>Chrysomeloidea</taxon>
        <taxon>Chrysomelidae</taxon>
        <taxon>Galerucinae</taxon>
        <taxon>Alticini</taxon>
        <taxon>Psylliodes</taxon>
    </lineage>
</organism>
<gene>
    <name evidence="2" type="ORF">PSYICH_LOCUS6636</name>
</gene>
<dbReference type="AlphaFoldDB" id="A0A9P0CRM4"/>
<dbReference type="EMBL" id="OV651814">
    <property type="protein sequence ID" value="CAH1107069.1"/>
    <property type="molecule type" value="Genomic_DNA"/>
</dbReference>